<dbReference type="CDD" id="cd00325">
    <property type="entry name" value="chitinase_GH19"/>
    <property type="match status" value="1"/>
</dbReference>
<dbReference type="GO" id="GO:0016998">
    <property type="term" value="P:cell wall macromolecule catabolic process"/>
    <property type="evidence" value="ECO:0007669"/>
    <property type="project" value="InterPro"/>
</dbReference>
<evidence type="ECO:0000256" key="3">
    <source>
        <dbReference type="SAM" id="SignalP"/>
    </source>
</evidence>
<evidence type="ECO:0000313" key="6">
    <source>
        <dbReference type="EMBL" id="CAF1186378.1"/>
    </source>
</evidence>
<evidence type="ECO:0000256" key="1">
    <source>
        <dbReference type="ARBA" id="ARBA00022821"/>
    </source>
</evidence>
<feature type="domain" description="Glycoside hydrolase family 19 catalytic" evidence="4">
    <location>
        <begin position="57"/>
        <end position="153"/>
    </location>
</feature>
<evidence type="ECO:0000256" key="2">
    <source>
        <dbReference type="ARBA" id="ARBA00023157"/>
    </source>
</evidence>
<proteinExistence type="predicted"/>
<keyword evidence="3" id="KW-0732">Signal</keyword>
<dbReference type="SUPFAM" id="SSF53955">
    <property type="entry name" value="Lysozyme-like"/>
    <property type="match status" value="1"/>
</dbReference>
<comment type="caution">
    <text evidence="5">The sequence shown here is derived from an EMBL/GenBank/DDBJ whole genome shotgun (WGS) entry which is preliminary data.</text>
</comment>
<evidence type="ECO:0000313" key="7">
    <source>
        <dbReference type="Proteomes" id="UP000663828"/>
    </source>
</evidence>
<dbReference type="AlphaFoldDB" id="A0A814F4V6"/>
<protein>
    <recommendedName>
        <fullName evidence="4">Glycoside hydrolase family 19 catalytic domain-containing protein</fullName>
    </recommendedName>
</protein>
<dbReference type="GO" id="GO:0006952">
    <property type="term" value="P:defense response"/>
    <property type="evidence" value="ECO:0007669"/>
    <property type="project" value="UniProtKB-KW"/>
</dbReference>
<sequence>MLPIGRLLFLIIILSLFTTTCGDASVTASQLKAIMPRCKHAGYLSHINAAMNEGSINTCNRKAAFLAQIAHESGELLYMEELASGAAYEGRKDLGNTEKGDGKRYKGRGPIQLTGRANYRAAGKALNLDLINHHEKVKTPEVGFRTTVWFWTKHGLNELADKKTLQSFRLITRRINGGRKGEADREKYWTRAKKALGC</sequence>
<dbReference type="Gene3D" id="1.10.530.10">
    <property type="match status" value="1"/>
</dbReference>
<dbReference type="EMBL" id="CAJNOR010000681">
    <property type="protein sequence ID" value="CAF0980271.1"/>
    <property type="molecule type" value="Genomic_DNA"/>
</dbReference>
<feature type="signal peptide" evidence="3">
    <location>
        <begin position="1"/>
        <end position="22"/>
    </location>
</feature>
<feature type="chain" id="PRO_5035684198" description="Glycoside hydrolase family 19 catalytic domain-containing protein" evidence="3">
    <location>
        <begin position="23"/>
        <end position="198"/>
    </location>
</feature>
<dbReference type="OrthoDB" id="5985073at2759"/>
<dbReference type="PANTHER" id="PTHR22595:SF79">
    <property type="entry name" value="CHITINASE 12"/>
    <property type="match status" value="1"/>
</dbReference>
<dbReference type="InterPro" id="IPR000726">
    <property type="entry name" value="Glyco_hydro_19_cat"/>
</dbReference>
<dbReference type="GO" id="GO:0006032">
    <property type="term" value="P:chitin catabolic process"/>
    <property type="evidence" value="ECO:0007669"/>
    <property type="project" value="InterPro"/>
</dbReference>
<evidence type="ECO:0000259" key="4">
    <source>
        <dbReference type="Pfam" id="PF00182"/>
    </source>
</evidence>
<dbReference type="Proteomes" id="UP000663828">
    <property type="component" value="Unassembled WGS sequence"/>
</dbReference>
<dbReference type="GO" id="GO:0004568">
    <property type="term" value="F:chitinase activity"/>
    <property type="evidence" value="ECO:0007669"/>
    <property type="project" value="InterPro"/>
</dbReference>
<dbReference type="InterPro" id="IPR023346">
    <property type="entry name" value="Lysozyme-like_dom_sf"/>
</dbReference>
<organism evidence="5 7">
    <name type="scientific">Adineta ricciae</name>
    <name type="common">Rotifer</name>
    <dbReference type="NCBI Taxonomy" id="249248"/>
    <lineage>
        <taxon>Eukaryota</taxon>
        <taxon>Metazoa</taxon>
        <taxon>Spiralia</taxon>
        <taxon>Gnathifera</taxon>
        <taxon>Rotifera</taxon>
        <taxon>Eurotatoria</taxon>
        <taxon>Bdelloidea</taxon>
        <taxon>Adinetida</taxon>
        <taxon>Adinetidae</taxon>
        <taxon>Adineta</taxon>
    </lineage>
</organism>
<dbReference type="PANTHER" id="PTHR22595">
    <property type="entry name" value="CHITINASE-RELATED"/>
    <property type="match status" value="1"/>
</dbReference>
<keyword evidence="2" id="KW-1015">Disulfide bond</keyword>
<dbReference type="EMBL" id="CAJNOJ010000140">
    <property type="protein sequence ID" value="CAF1186378.1"/>
    <property type="molecule type" value="Genomic_DNA"/>
</dbReference>
<dbReference type="Pfam" id="PF00182">
    <property type="entry name" value="Glyco_hydro_19"/>
    <property type="match status" value="1"/>
</dbReference>
<gene>
    <name evidence="6" type="ORF">EDS130_LOCUS24546</name>
    <name evidence="5" type="ORF">XAT740_LOCUS12144</name>
</gene>
<dbReference type="Proteomes" id="UP000663852">
    <property type="component" value="Unassembled WGS sequence"/>
</dbReference>
<keyword evidence="1" id="KW-0611">Plant defense</keyword>
<evidence type="ECO:0000313" key="5">
    <source>
        <dbReference type="EMBL" id="CAF0980271.1"/>
    </source>
</evidence>
<keyword evidence="7" id="KW-1185">Reference proteome</keyword>
<reference evidence="5" key="1">
    <citation type="submission" date="2021-02" db="EMBL/GenBank/DDBJ databases">
        <authorList>
            <person name="Nowell W R."/>
        </authorList>
    </citation>
    <scope>NUCLEOTIDE SEQUENCE</scope>
</reference>
<accession>A0A814F4V6</accession>
<name>A0A814F4V6_ADIRI</name>